<keyword evidence="3" id="KW-1185">Reference proteome</keyword>
<keyword evidence="1" id="KW-1133">Transmembrane helix</keyword>
<dbReference type="Pfam" id="PF14093">
    <property type="entry name" value="DUF4271"/>
    <property type="match status" value="1"/>
</dbReference>
<feature type="transmembrane region" description="Helical" evidence="1">
    <location>
        <begin position="94"/>
        <end position="114"/>
    </location>
</feature>
<keyword evidence="1" id="KW-0472">Membrane</keyword>
<dbReference type="RefSeq" id="WP_378320631.1">
    <property type="nucleotide sequence ID" value="NZ_JBHUHY010000013.1"/>
</dbReference>
<accession>A0ABW5AX89</accession>
<comment type="caution">
    <text evidence="2">The sequence shown here is derived from an EMBL/GenBank/DDBJ whole genome shotgun (WGS) entry which is preliminary data.</text>
</comment>
<gene>
    <name evidence="2" type="ORF">ACFSJT_12575</name>
</gene>
<name>A0ABW5AX89_9FLAO</name>
<feature type="transmembrane region" description="Helical" evidence="1">
    <location>
        <begin position="162"/>
        <end position="182"/>
    </location>
</feature>
<sequence length="218" mass="25408">MEYITREIVSTNWLTILLLICLGLLAIAKGLNALRFSDFMMLFSNNKYIISYQKPNKLSSPFNAVLLLLQIASVSLFLYLYFDIFELQVVATEITLYIKITIIYAVIVICKLLIEKIIATIFSIDGIVDEYLFYKVSYRNFLGVILLPFNIVFIYALQPTRIVYLILVILLIILNLVVLVSFYRKNENIIFNHLFYFILYLCALEIAPYFILYKLISN</sequence>
<evidence type="ECO:0000256" key="1">
    <source>
        <dbReference type="SAM" id="Phobius"/>
    </source>
</evidence>
<organism evidence="2 3">
    <name type="scientific">Aquimarina celericrescens</name>
    <dbReference type="NCBI Taxonomy" id="1964542"/>
    <lineage>
        <taxon>Bacteria</taxon>
        <taxon>Pseudomonadati</taxon>
        <taxon>Bacteroidota</taxon>
        <taxon>Flavobacteriia</taxon>
        <taxon>Flavobacteriales</taxon>
        <taxon>Flavobacteriaceae</taxon>
        <taxon>Aquimarina</taxon>
    </lineage>
</organism>
<reference evidence="3" key="1">
    <citation type="journal article" date="2019" name="Int. J. Syst. Evol. Microbiol.">
        <title>The Global Catalogue of Microorganisms (GCM) 10K type strain sequencing project: providing services to taxonomists for standard genome sequencing and annotation.</title>
        <authorList>
            <consortium name="The Broad Institute Genomics Platform"/>
            <consortium name="The Broad Institute Genome Sequencing Center for Infectious Disease"/>
            <person name="Wu L."/>
            <person name="Ma J."/>
        </authorList>
    </citation>
    <scope>NUCLEOTIDE SEQUENCE [LARGE SCALE GENOMIC DNA]</scope>
    <source>
        <strain evidence="3">DT92</strain>
    </source>
</reference>
<feature type="transmembrane region" description="Helical" evidence="1">
    <location>
        <begin position="62"/>
        <end position="82"/>
    </location>
</feature>
<dbReference type="Proteomes" id="UP001597344">
    <property type="component" value="Unassembled WGS sequence"/>
</dbReference>
<feature type="transmembrane region" description="Helical" evidence="1">
    <location>
        <begin position="194"/>
        <end position="216"/>
    </location>
</feature>
<feature type="transmembrane region" description="Helical" evidence="1">
    <location>
        <begin position="138"/>
        <end position="156"/>
    </location>
</feature>
<protein>
    <submittedName>
        <fullName evidence="2">DUF4271 domain-containing protein</fullName>
    </submittedName>
</protein>
<proteinExistence type="predicted"/>
<feature type="transmembrane region" description="Helical" evidence="1">
    <location>
        <begin position="12"/>
        <end position="31"/>
    </location>
</feature>
<dbReference type="EMBL" id="JBHUHY010000013">
    <property type="protein sequence ID" value="MFD2187628.1"/>
    <property type="molecule type" value="Genomic_DNA"/>
</dbReference>
<dbReference type="InterPro" id="IPR025367">
    <property type="entry name" value="DUF4271"/>
</dbReference>
<keyword evidence="1" id="KW-0812">Transmembrane</keyword>
<evidence type="ECO:0000313" key="2">
    <source>
        <dbReference type="EMBL" id="MFD2187628.1"/>
    </source>
</evidence>
<evidence type="ECO:0000313" key="3">
    <source>
        <dbReference type="Proteomes" id="UP001597344"/>
    </source>
</evidence>